<feature type="region of interest" description="Disordered" evidence="1">
    <location>
        <begin position="689"/>
        <end position="738"/>
    </location>
</feature>
<keyword evidence="5" id="KW-1185">Reference proteome</keyword>
<keyword evidence="3" id="KW-0732">Signal</keyword>
<name>A0A077ZTZ6_STYLE</name>
<gene>
    <name evidence="4" type="primary">Contig2958.g3162</name>
    <name evidence="4" type="ORF">STYLEM_2313</name>
</gene>
<evidence type="ECO:0000256" key="2">
    <source>
        <dbReference type="SAM" id="Phobius"/>
    </source>
</evidence>
<protein>
    <recommendedName>
        <fullName evidence="6">Transmembrane protein</fullName>
    </recommendedName>
</protein>
<keyword evidence="2" id="KW-1133">Transmembrane helix</keyword>
<reference evidence="4 5" key="1">
    <citation type="submission" date="2014-06" db="EMBL/GenBank/DDBJ databases">
        <authorList>
            <person name="Swart Estienne"/>
        </authorList>
    </citation>
    <scope>NUCLEOTIDE SEQUENCE [LARGE SCALE GENOMIC DNA]</scope>
    <source>
        <strain evidence="4 5">130c</strain>
    </source>
</reference>
<feature type="region of interest" description="Disordered" evidence="1">
    <location>
        <begin position="412"/>
        <end position="639"/>
    </location>
</feature>
<feature type="compositionally biased region" description="Low complexity" evidence="1">
    <location>
        <begin position="340"/>
        <end position="349"/>
    </location>
</feature>
<sequence>MHFNLKPQWSKLIAVCLIFQAINCLEFRSFSTQTNYANCKTFSTSAISIIYCDQKYYWLSNLDPLNTIYDSGDLDQINSTSASTSANQIQYSYSRFLTKTLQVDSIGNPTFAQDPLFQANDIVNRTIASASVIIEDFLFINNQYGVIKLNNNSFIPFMVVTSTTNKYFARKDVATLRTWTFDQNNQYLTFGNGTEIIRSTLNVTKNAQGTITNITFIDQVLYRRLNHTSFSFQGTYLVVSCSTCDNNVENQTYIVNTTNPTTNVTTSRQQWQTNSRFTQQCLLNQYYDNYKCNQCGSNQGVYDFQMRQCESCYDMVKQNDTFASAMAFQFCTNPFDQGDNNKPNDTDPVPVDPEPVKNDTNPDPPPVVKDKESSSDTNIGLIVGIVVGVIVIIIIIVVVVLCCRKYKKQKEEDEEKGVASKASSKAKPKQQAQKPSNSRKDAYIDKNPTTDQDLNKNLKGAVEDDSDSSRPNLNKVTHPEFQASSPDNIEIKLDDDRVKTGIKGSDEENRPLSSKNQKPLADGPPASQRPFAQLGINSKAQPQNGKESARNRLQIRGDAQYSGVEPQANDTSFSSDYDDRTQQSPESFAGMGAQKNGARFSYSSNSNISRLEGGQRKISNNVQVKKQKEDSVQDEQSDEDIRVAKPSERNLVNDKFGNITKSSGQTGAQLNGIGIRNGSQVTGANIVQNQPAGNRSNIPNNNNIGRQDIKSNGDKKNQVQRQDSSVRGSENSISDDDE</sequence>
<feature type="compositionally biased region" description="Basic and acidic residues" evidence="1">
    <location>
        <begin position="707"/>
        <end position="717"/>
    </location>
</feature>
<evidence type="ECO:0000313" key="4">
    <source>
        <dbReference type="EMBL" id="CDW73337.1"/>
    </source>
</evidence>
<dbReference type="AlphaFoldDB" id="A0A077ZTZ6"/>
<accession>A0A077ZTZ6</accession>
<evidence type="ECO:0008006" key="6">
    <source>
        <dbReference type="Google" id="ProtNLM"/>
    </source>
</evidence>
<organism evidence="4 5">
    <name type="scientific">Stylonychia lemnae</name>
    <name type="common">Ciliate</name>
    <dbReference type="NCBI Taxonomy" id="5949"/>
    <lineage>
        <taxon>Eukaryota</taxon>
        <taxon>Sar</taxon>
        <taxon>Alveolata</taxon>
        <taxon>Ciliophora</taxon>
        <taxon>Intramacronucleata</taxon>
        <taxon>Spirotrichea</taxon>
        <taxon>Stichotrichia</taxon>
        <taxon>Sporadotrichida</taxon>
        <taxon>Oxytrichidae</taxon>
        <taxon>Stylonychinae</taxon>
        <taxon>Stylonychia</taxon>
    </lineage>
</organism>
<dbReference type="EMBL" id="CCKQ01002245">
    <property type="protein sequence ID" value="CDW73337.1"/>
    <property type="molecule type" value="Genomic_DNA"/>
</dbReference>
<feature type="signal peptide" evidence="3">
    <location>
        <begin position="1"/>
        <end position="24"/>
    </location>
</feature>
<feature type="compositionally biased region" description="Polar residues" evidence="1">
    <location>
        <begin position="535"/>
        <end position="546"/>
    </location>
</feature>
<feature type="region of interest" description="Disordered" evidence="1">
    <location>
        <begin position="337"/>
        <end position="374"/>
    </location>
</feature>
<dbReference type="Proteomes" id="UP000039865">
    <property type="component" value="Unassembled WGS sequence"/>
</dbReference>
<proteinExistence type="predicted"/>
<evidence type="ECO:0000256" key="3">
    <source>
        <dbReference type="SAM" id="SignalP"/>
    </source>
</evidence>
<feature type="transmembrane region" description="Helical" evidence="2">
    <location>
        <begin position="379"/>
        <end position="403"/>
    </location>
</feature>
<feature type="compositionally biased region" description="Low complexity" evidence="1">
    <location>
        <begin position="419"/>
        <end position="436"/>
    </location>
</feature>
<keyword evidence="2" id="KW-0472">Membrane</keyword>
<feature type="compositionally biased region" description="Basic and acidic residues" evidence="1">
    <location>
        <begin position="489"/>
        <end position="510"/>
    </location>
</feature>
<evidence type="ECO:0000256" key="1">
    <source>
        <dbReference type="SAM" id="MobiDB-lite"/>
    </source>
</evidence>
<keyword evidence="2" id="KW-0812">Transmembrane</keyword>
<dbReference type="InParanoid" id="A0A077ZTZ6"/>
<feature type="compositionally biased region" description="Low complexity" evidence="1">
    <location>
        <begin position="693"/>
        <end position="706"/>
    </location>
</feature>
<feature type="chain" id="PRO_5001729070" description="Transmembrane protein" evidence="3">
    <location>
        <begin position="25"/>
        <end position="738"/>
    </location>
</feature>
<feature type="compositionally biased region" description="Polar residues" evidence="1">
    <location>
        <begin position="719"/>
        <end position="732"/>
    </location>
</feature>
<evidence type="ECO:0000313" key="5">
    <source>
        <dbReference type="Proteomes" id="UP000039865"/>
    </source>
</evidence>